<protein>
    <submittedName>
        <fullName evidence="10">MFS transporter</fullName>
    </submittedName>
</protein>
<feature type="transmembrane region" description="Helical" evidence="8">
    <location>
        <begin position="293"/>
        <end position="312"/>
    </location>
</feature>
<feature type="domain" description="Major facilitator superfamily (MFS) profile" evidence="9">
    <location>
        <begin position="6"/>
        <end position="483"/>
    </location>
</feature>
<feature type="transmembrane region" description="Helical" evidence="8">
    <location>
        <begin position="193"/>
        <end position="211"/>
    </location>
</feature>
<proteinExistence type="predicted"/>
<feature type="transmembrane region" description="Helical" evidence="8">
    <location>
        <begin position="396"/>
        <end position="414"/>
    </location>
</feature>
<comment type="subcellular location">
    <subcellularLocation>
        <location evidence="1">Cell membrane</location>
        <topology evidence="1">Multi-pass membrane protein</topology>
    </subcellularLocation>
</comment>
<dbReference type="CDD" id="cd17321">
    <property type="entry name" value="MFS_MMR_MDR_like"/>
    <property type="match status" value="1"/>
</dbReference>
<dbReference type="Gene3D" id="1.20.1720.10">
    <property type="entry name" value="Multidrug resistance protein D"/>
    <property type="match status" value="1"/>
</dbReference>
<dbReference type="OrthoDB" id="9781469at2"/>
<feature type="transmembrane region" description="Helical" evidence="8">
    <location>
        <begin position="48"/>
        <end position="67"/>
    </location>
</feature>
<dbReference type="RefSeq" id="WP_108155069.1">
    <property type="nucleotide sequence ID" value="NZ_CP026304.1"/>
</dbReference>
<evidence type="ECO:0000259" key="9">
    <source>
        <dbReference type="PROSITE" id="PS50850"/>
    </source>
</evidence>
<dbReference type="GeneID" id="55660034"/>
<keyword evidence="11" id="KW-1185">Reference proteome</keyword>
<dbReference type="PRINTS" id="PR01036">
    <property type="entry name" value="TCRTETB"/>
</dbReference>
<evidence type="ECO:0000256" key="2">
    <source>
        <dbReference type="ARBA" id="ARBA00022448"/>
    </source>
</evidence>
<feature type="transmembrane region" description="Helical" evidence="8">
    <location>
        <begin position="129"/>
        <end position="148"/>
    </location>
</feature>
<feature type="transmembrane region" description="Helical" evidence="8">
    <location>
        <begin position="459"/>
        <end position="479"/>
    </location>
</feature>
<dbReference type="Gene3D" id="1.20.1250.20">
    <property type="entry name" value="MFS general substrate transporter like domains"/>
    <property type="match status" value="1"/>
</dbReference>
<evidence type="ECO:0000256" key="1">
    <source>
        <dbReference type="ARBA" id="ARBA00004651"/>
    </source>
</evidence>
<feature type="transmembrane region" description="Helical" evidence="8">
    <location>
        <begin position="349"/>
        <end position="375"/>
    </location>
</feature>
<keyword evidence="7" id="KW-0046">Antibiotic resistance</keyword>
<dbReference type="SUPFAM" id="SSF103473">
    <property type="entry name" value="MFS general substrate transporter"/>
    <property type="match status" value="1"/>
</dbReference>
<evidence type="ECO:0000313" key="11">
    <source>
        <dbReference type="Proteomes" id="UP000244201"/>
    </source>
</evidence>
<dbReference type="InterPro" id="IPR020846">
    <property type="entry name" value="MFS_dom"/>
</dbReference>
<feature type="transmembrane region" description="Helical" evidence="8">
    <location>
        <begin position="324"/>
        <end position="343"/>
    </location>
</feature>
<feature type="transmembrane region" description="Helical" evidence="8">
    <location>
        <begin position="105"/>
        <end position="122"/>
    </location>
</feature>
<name>A0A2R4TF80_9ACTN</name>
<dbReference type="AlphaFoldDB" id="A0A2R4TF80"/>
<evidence type="ECO:0000256" key="4">
    <source>
        <dbReference type="ARBA" id="ARBA00022692"/>
    </source>
</evidence>
<keyword evidence="3" id="KW-1003">Cell membrane</keyword>
<reference evidence="10 11" key="1">
    <citation type="submission" date="2018-01" db="EMBL/GenBank/DDBJ databases">
        <title>Complete genome sequence of Streptomyces lunaelactis MM109T, a Ferroverdin A producer isolated from cave moonmilk deposits.</title>
        <authorList>
            <person name="Naome A."/>
            <person name="Martinet L."/>
            <person name="Maciejewska M."/>
            <person name="Anderssen S."/>
            <person name="Adam D."/>
            <person name="Tenconi E."/>
            <person name="Deflandre B."/>
            <person name="Arguelles-Arias A."/>
            <person name="Calusinska M."/>
            <person name="Copieters W."/>
            <person name="Karim L."/>
            <person name="Hanikenne M."/>
            <person name="Baurain D."/>
            <person name="van Wezel G."/>
            <person name="Smargiasso N."/>
            <person name="de Pauw E."/>
            <person name="Delfosse P."/>
            <person name="Rigali S."/>
        </authorList>
    </citation>
    <scope>NUCLEOTIDE SEQUENCE [LARGE SCALE GENOMIC DNA]</scope>
    <source>
        <strain evidence="10 11">MM109</strain>
    </source>
</reference>
<sequence>MRKWRPLIAVCLGTFMLLLDVTVVIVALPDMASGLAASLTELQWVIDIYALVLAALLLGAGAAADVVGPRRMYVAGTALFALASLGCGLASGPGSLIAMRGVQGLGAAAMFATTLSLLAAAYEGRDRSFALGIWGAVSGAAAALGPVLGGVLTQSLEWRWIFFINLPVSVAAVWLTLRAIAPSKRAGGRRVDWAGTAAFALFAGAATYGVVRAGSEGWASSRTGLTFSVAALALAAFVVIERRAAHPLIDLSLFRRPSFVAVMAAGVAYNAAAFGVLPYTSIWLQTVLGMSPVGAGLALLPLAATAFVAAAVSGRLLHDAPHRLVIGGGLLLIGAGTLGQAVLDADSGWAPLTAGLAVAGIGVGLVSPGLAGAALASVPPRNAGMAGGSVNTFRQLGYALGVAVFGTVATARMSHSLERAGVDGATEAAHTLAGGGAGVLRHTTAEEALRAAFASGLNTAAVVAGVVGLLAGVAVLVWVRASAAPPAEQVRTNRPVAVERR</sequence>
<feature type="transmembrane region" description="Helical" evidence="8">
    <location>
        <begin position="223"/>
        <end position="240"/>
    </location>
</feature>
<keyword evidence="6 8" id="KW-0472">Membrane</keyword>
<dbReference type="Pfam" id="PF07690">
    <property type="entry name" value="MFS_1"/>
    <property type="match status" value="1"/>
</dbReference>
<accession>A0A2R4TF80</accession>
<dbReference type="PROSITE" id="PS50850">
    <property type="entry name" value="MFS"/>
    <property type="match status" value="1"/>
</dbReference>
<evidence type="ECO:0000256" key="3">
    <source>
        <dbReference type="ARBA" id="ARBA00022475"/>
    </source>
</evidence>
<dbReference type="GO" id="GO:0046677">
    <property type="term" value="P:response to antibiotic"/>
    <property type="evidence" value="ECO:0007669"/>
    <property type="project" value="UniProtKB-KW"/>
</dbReference>
<keyword evidence="5 8" id="KW-1133">Transmembrane helix</keyword>
<evidence type="ECO:0000256" key="7">
    <source>
        <dbReference type="ARBA" id="ARBA00023251"/>
    </source>
</evidence>
<feature type="transmembrane region" description="Helical" evidence="8">
    <location>
        <begin position="260"/>
        <end position="281"/>
    </location>
</feature>
<keyword evidence="4 8" id="KW-0812">Transmembrane</keyword>
<feature type="transmembrane region" description="Helical" evidence="8">
    <location>
        <begin position="7"/>
        <end position="28"/>
    </location>
</feature>
<organism evidence="10 11">
    <name type="scientific">Streptomyces lunaelactis</name>
    <dbReference type="NCBI Taxonomy" id="1535768"/>
    <lineage>
        <taxon>Bacteria</taxon>
        <taxon>Bacillati</taxon>
        <taxon>Actinomycetota</taxon>
        <taxon>Actinomycetes</taxon>
        <taxon>Kitasatosporales</taxon>
        <taxon>Streptomycetaceae</taxon>
        <taxon>Streptomyces</taxon>
    </lineage>
</organism>
<evidence type="ECO:0000256" key="8">
    <source>
        <dbReference type="SAM" id="Phobius"/>
    </source>
</evidence>
<dbReference type="PANTHER" id="PTHR42718:SF49">
    <property type="entry name" value="EXPORT PROTEIN"/>
    <property type="match status" value="1"/>
</dbReference>
<dbReference type="GO" id="GO:0022857">
    <property type="term" value="F:transmembrane transporter activity"/>
    <property type="evidence" value="ECO:0007669"/>
    <property type="project" value="InterPro"/>
</dbReference>
<keyword evidence="2" id="KW-0813">Transport</keyword>
<dbReference type="KEGG" id="slk:SLUN_32820"/>
<feature type="transmembrane region" description="Helical" evidence="8">
    <location>
        <begin position="79"/>
        <end position="99"/>
    </location>
</feature>
<dbReference type="InterPro" id="IPR011701">
    <property type="entry name" value="MFS"/>
</dbReference>
<dbReference type="NCBIfam" id="TIGR00711">
    <property type="entry name" value="efflux_EmrB"/>
    <property type="match status" value="1"/>
</dbReference>
<gene>
    <name evidence="10" type="ORF">SLUN_32820</name>
</gene>
<evidence type="ECO:0000313" key="10">
    <source>
        <dbReference type="EMBL" id="AVZ77779.1"/>
    </source>
</evidence>
<evidence type="ECO:0000256" key="5">
    <source>
        <dbReference type="ARBA" id="ARBA00022989"/>
    </source>
</evidence>
<dbReference type="InterPro" id="IPR004638">
    <property type="entry name" value="EmrB-like"/>
</dbReference>
<evidence type="ECO:0000256" key="6">
    <source>
        <dbReference type="ARBA" id="ARBA00023136"/>
    </source>
</evidence>
<dbReference type="PANTHER" id="PTHR42718">
    <property type="entry name" value="MAJOR FACILITATOR SUPERFAMILY MULTIDRUG TRANSPORTER MFSC"/>
    <property type="match status" value="1"/>
</dbReference>
<dbReference type="EMBL" id="CP026304">
    <property type="protein sequence ID" value="AVZ77779.1"/>
    <property type="molecule type" value="Genomic_DNA"/>
</dbReference>
<dbReference type="InterPro" id="IPR036259">
    <property type="entry name" value="MFS_trans_sf"/>
</dbReference>
<dbReference type="Proteomes" id="UP000244201">
    <property type="component" value="Chromosome"/>
</dbReference>
<dbReference type="GO" id="GO:0005886">
    <property type="term" value="C:plasma membrane"/>
    <property type="evidence" value="ECO:0007669"/>
    <property type="project" value="UniProtKB-SubCell"/>
</dbReference>
<feature type="transmembrane region" description="Helical" evidence="8">
    <location>
        <begin position="160"/>
        <end position="181"/>
    </location>
</feature>